<gene>
    <name evidence="9" type="ORF">DF198_02975</name>
    <name evidence="8" type="ORF">DQL92_02965</name>
</gene>
<evidence type="ECO:0000256" key="3">
    <source>
        <dbReference type="ARBA" id="ARBA00022692"/>
    </source>
</evidence>
<evidence type="ECO:0000313" key="8">
    <source>
        <dbReference type="EMBL" id="AZA19027.1"/>
    </source>
</evidence>
<evidence type="ECO:0000256" key="5">
    <source>
        <dbReference type="ARBA" id="ARBA00023136"/>
    </source>
</evidence>
<protein>
    <submittedName>
        <fullName evidence="9">PspC domain-containing protein</fullName>
    </submittedName>
</protein>
<evidence type="ECO:0000313" key="9">
    <source>
        <dbReference type="EMBL" id="AZA24307.1"/>
    </source>
</evidence>
<evidence type="ECO:0000256" key="2">
    <source>
        <dbReference type="ARBA" id="ARBA00022475"/>
    </source>
</evidence>
<dbReference type="PANTHER" id="PTHR33885:SF3">
    <property type="entry name" value="PHAGE SHOCK PROTEIN C"/>
    <property type="match status" value="1"/>
</dbReference>
<dbReference type="PANTHER" id="PTHR33885">
    <property type="entry name" value="PHAGE SHOCK PROTEIN C"/>
    <property type="match status" value="1"/>
</dbReference>
<comment type="subcellular location">
    <subcellularLocation>
        <location evidence="1">Cell membrane</location>
        <topology evidence="1">Single-pass membrane protein</topology>
    </subcellularLocation>
</comment>
<reference evidence="9" key="1">
    <citation type="submission" date="2018-05" db="EMBL/GenBank/DDBJ databases">
        <authorList>
            <person name="Somerville V."/>
        </authorList>
    </citation>
    <scope>NUCLEOTIDE SEQUENCE</scope>
    <source>
        <strain evidence="9">NWC_1_1</strain>
        <strain evidence="8">NWC_2_1</strain>
    </source>
</reference>
<evidence type="ECO:0000259" key="7">
    <source>
        <dbReference type="Pfam" id="PF04024"/>
    </source>
</evidence>
<dbReference type="EMBL" id="CP029252">
    <property type="protein sequence ID" value="AZA24307.1"/>
    <property type="molecule type" value="Genomic_DNA"/>
</dbReference>
<organism evidence="9">
    <name type="scientific">Streptococcus thermophilus</name>
    <dbReference type="NCBI Taxonomy" id="1308"/>
    <lineage>
        <taxon>Bacteria</taxon>
        <taxon>Bacillati</taxon>
        <taxon>Bacillota</taxon>
        <taxon>Bacilli</taxon>
        <taxon>Lactobacillales</taxon>
        <taxon>Streptococcaceae</taxon>
        <taxon>Streptococcus</taxon>
    </lineage>
</organism>
<sequence>MIAGVCSGIANYLDIDPVIIRLIWAVAIFLLGIGFPFYIIC</sequence>
<accession>A0A3G6K1U1</accession>
<feature type="domain" description="Phage shock protein PspC N-terminal" evidence="7">
    <location>
        <begin position="1"/>
        <end position="41"/>
    </location>
</feature>
<keyword evidence="2" id="KW-1003">Cell membrane</keyword>
<evidence type="ECO:0000256" key="6">
    <source>
        <dbReference type="SAM" id="Phobius"/>
    </source>
</evidence>
<dbReference type="EMBL" id="CP031021">
    <property type="protein sequence ID" value="AZA19027.1"/>
    <property type="molecule type" value="Genomic_DNA"/>
</dbReference>
<dbReference type="Pfam" id="PF04024">
    <property type="entry name" value="PspC"/>
    <property type="match status" value="1"/>
</dbReference>
<dbReference type="GO" id="GO:0005886">
    <property type="term" value="C:plasma membrane"/>
    <property type="evidence" value="ECO:0007669"/>
    <property type="project" value="UniProtKB-SubCell"/>
</dbReference>
<evidence type="ECO:0000256" key="1">
    <source>
        <dbReference type="ARBA" id="ARBA00004162"/>
    </source>
</evidence>
<evidence type="ECO:0000256" key="4">
    <source>
        <dbReference type="ARBA" id="ARBA00022989"/>
    </source>
</evidence>
<dbReference type="InterPro" id="IPR007168">
    <property type="entry name" value="Phageshock_PspC_N"/>
</dbReference>
<dbReference type="RefSeq" id="WP_081247974.1">
    <property type="nucleotide sequence ID" value="NZ_CP035306.1"/>
</dbReference>
<keyword evidence="5 6" id="KW-0472">Membrane</keyword>
<dbReference type="InterPro" id="IPR052027">
    <property type="entry name" value="PspC"/>
</dbReference>
<name>A0A3G6K1U1_STRTR</name>
<keyword evidence="4 6" id="KW-1133">Transmembrane helix</keyword>
<keyword evidence="3 6" id="KW-0812">Transmembrane</keyword>
<proteinExistence type="predicted"/>
<dbReference type="AlphaFoldDB" id="A0A3G6K1U1"/>
<feature type="transmembrane region" description="Helical" evidence="6">
    <location>
        <begin position="18"/>
        <end position="40"/>
    </location>
</feature>